<proteinExistence type="predicted"/>
<name>A0A1M5VJ94_9FIRM</name>
<dbReference type="OrthoDB" id="266913at2"/>
<feature type="domain" description="ABC-2 type transporter transmembrane" evidence="7">
    <location>
        <begin position="19"/>
        <end position="439"/>
    </location>
</feature>
<feature type="transmembrane region" description="Helical" evidence="6">
    <location>
        <begin position="365"/>
        <end position="384"/>
    </location>
</feature>
<dbReference type="InterPro" id="IPR013525">
    <property type="entry name" value="ABC2_TM"/>
</dbReference>
<evidence type="ECO:0000313" key="9">
    <source>
        <dbReference type="Proteomes" id="UP000183967"/>
    </source>
</evidence>
<organism evidence="8 9">
    <name type="scientific">Caloranaerobacter azorensis DSM 13643</name>
    <dbReference type="NCBI Taxonomy" id="1121264"/>
    <lineage>
        <taxon>Bacteria</taxon>
        <taxon>Bacillati</taxon>
        <taxon>Bacillota</taxon>
        <taxon>Tissierellia</taxon>
        <taxon>Tissierellales</taxon>
        <taxon>Thermohalobacteraceae</taxon>
        <taxon>Caloranaerobacter</taxon>
    </lineage>
</organism>
<evidence type="ECO:0000259" key="7">
    <source>
        <dbReference type="Pfam" id="PF12698"/>
    </source>
</evidence>
<dbReference type="PANTHER" id="PTHR30294">
    <property type="entry name" value="MEMBRANE COMPONENT OF ABC TRANSPORTER YHHJ-RELATED"/>
    <property type="match status" value="1"/>
</dbReference>
<feature type="transmembrane region" description="Helical" evidence="6">
    <location>
        <begin position="329"/>
        <end position="353"/>
    </location>
</feature>
<dbReference type="EMBL" id="FQXO01000061">
    <property type="protein sequence ID" value="SHH75134.1"/>
    <property type="molecule type" value="Genomic_DNA"/>
</dbReference>
<keyword evidence="4 6" id="KW-1133">Transmembrane helix</keyword>
<gene>
    <name evidence="8" type="ORF">SAMN02745135_01957</name>
</gene>
<feature type="transmembrane region" description="Helical" evidence="6">
    <location>
        <begin position="21"/>
        <end position="44"/>
    </location>
</feature>
<evidence type="ECO:0000256" key="6">
    <source>
        <dbReference type="SAM" id="Phobius"/>
    </source>
</evidence>
<feature type="transmembrane region" description="Helical" evidence="6">
    <location>
        <begin position="250"/>
        <end position="274"/>
    </location>
</feature>
<comment type="subcellular location">
    <subcellularLocation>
        <location evidence="1">Cell membrane</location>
        <topology evidence="1">Multi-pass membrane protein</topology>
    </subcellularLocation>
</comment>
<accession>A0A1M5VJ94</accession>
<evidence type="ECO:0000256" key="3">
    <source>
        <dbReference type="ARBA" id="ARBA00022692"/>
    </source>
</evidence>
<feature type="transmembrane region" description="Helical" evidence="6">
    <location>
        <begin position="295"/>
        <end position="317"/>
    </location>
</feature>
<evidence type="ECO:0000256" key="1">
    <source>
        <dbReference type="ARBA" id="ARBA00004651"/>
    </source>
</evidence>
<dbReference type="Proteomes" id="UP000183967">
    <property type="component" value="Unassembled WGS sequence"/>
</dbReference>
<keyword evidence="9" id="KW-1185">Reference proteome</keyword>
<keyword evidence="3 6" id="KW-0812">Transmembrane</keyword>
<dbReference type="RefSeq" id="WP_073197325.1">
    <property type="nucleotide sequence ID" value="NZ_FQXO01000061.1"/>
</dbReference>
<sequence>MRISDIVRKDLKIILNDKKALATLIIMPIILTTILGLAFSSSFIGSSGNKSRYNIVIVKKYDANEDLKRFREIITDGTIGEKLSIKQKNMILNQVQKLDVEEVFFKQFLGSNELKKFIKYRIEDENTAFKLLKDEKVTAVVILPENFIYDLNISLYTSFRNEVNIKVLGNSKYAFSTQIISEVMNGFADMLSTIIIGKSIFIQTAMEEDVGAKVFEDIDKFIGNMIEDMGKIKANINYLRVEGKEPISSFQYYAVGMAVMFILFASGYGSKALLKEKNNVTYQRMIIAGVSRFKIVVGNFFTIFFLALLQMLIMISYSSIILKVEWGSLLLVVIISLCAIFSVASLGTMIAVMTLKAGNYKIANVFQNIIIQFMALVGGSFVPYDLLPEFIQKLNFLSINGMALKSYLKVMMGYPVDEIKGHLFSLMISGIIFLIFAIFILVLKKEEGCVDV</sequence>
<evidence type="ECO:0000256" key="5">
    <source>
        <dbReference type="ARBA" id="ARBA00023136"/>
    </source>
</evidence>
<keyword evidence="2" id="KW-1003">Cell membrane</keyword>
<dbReference type="GO" id="GO:0005886">
    <property type="term" value="C:plasma membrane"/>
    <property type="evidence" value="ECO:0007669"/>
    <property type="project" value="UniProtKB-SubCell"/>
</dbReference>
<dbReference type="AlphaFoldDB" id="A0A1M5VJ94"/>
<dbReference type="Pfam" id="PF12698">
    <property type="entry name" value="ABC2_membrane_3"/>
    <property type="match status" value="1"/>
</dbReference>
<reference evidence="9" key="1">
    <citation type="submission" date="2016-11" db="EMBL/GenBank/DDBJ databases">
        <authorList>
            <person name="Varghese N."/>
            <person name="Submissions S."/>
        </authorList>
    </citation>
    <scope>NUCLEOTIDE SEQUENCE [LARGE SCALE GENOMIC DNA]</scope>
    <source>
        <strain evidence="9">DSM 13643</strain>
    </source>
</reference>
<evidence type="ECO:0000313" key="8">
    <source>
        <dbReference type="EMBL" id="SHH75134.1"/>
    </source>
</evidence>
<feature type="transmembrane region" description="Helical" evidence="6">
    <location>
        <begin position="421"/>
        <end position="443"/>
    </location>
</feature>
<evidence type="ECO:0000256" key="4">
    <source>
        <dbReference type="ARBA" id="ARBA00022989"/>
    </source>
</evidence>
<dbReference type="InterPro" id="IPR051449">
    <property type="entry name" value="ABC-2_transporter_component"/>
</dbReference>
<keyword evidence="5 6" id="KW-0472">Membrane</keyword>
<dbReference type="Gene3D" id="3.40.1710.10">
    <property type="entry name" value="abc type-2 transporter like domain"/>
    <property type="match status" value="1"/>
</dbReference>
<dbReference type="PANTHER" id="PTHR30294:SF48">
    <property type="entry name" value="LINEARMYCIN RESISTANCE PERMEASE PROTEIN LNRM"/>
    <property type="match status" value="1"/>
</dbReference>
<dbReference type="GO" id="GO:0140359">
    <property type="term" value="F:ABC-type transporter activity"/>
    <property type="evidence" value="ECO:0007669"/>
    <property type="project" value="InterPro"/>
</dbReference>
<protein>
    <submittedName>
        <fullName evidence="8">ABC-2 type transport system permease protein</fullName>
    </submittedName>
</protein>
<evidence type="ECO:0000256" key="2">
    <source>
        <dbReference type="ARBA" id="ARBA00022475"/>
    </source>
</evidence>